<dbReference type="AlphaFoldDB" id="S7PYE3"/>
<dbReference type="PANTHER" id="PTHR47659">
    <property type="entry name" value="ZN(II)2CYS6 TRANSCRIPTION FACTOR (EUROFUNG)-RELATED"/>
    <property type="match status" value="1"/>
</dbReference>
<dbReference type="CDD" id="cd00067">
    <property type="entry name" value="GAL4"/>
    <property type="match status" value="1"/>
</dbReference>
<feature type="region of interest" description="Disordered" evidence="7">
    <location>
        <begin position="458"/>
        <end position="484"/>
    </location>
</feature>
<keyword evidence="1" id="KW-0479">Metal-binding</keyword>
<feature type="compositionally biased region" description="Low complexity" evidence="7">
    <location>
        <begin position="660"/>
        <end position="671"/>
    </location>
</feature>
<dbReference type="InterPro" id="IPR001138">
    <property type="entry name" value="Zn2Cys6_DnaBD"/>
</dbReference>
<feature type="compositionally biased region" description="Polar residues" evidence="7">
    <location>
        <begin position="685"/>
        <end position="702"/>
    </location>
</feature>
<feature type="compositionally biased region" description="Low complexity" evidence="7">
    <location>
        <begin position="460"/>
        <end position="473"/>
    </location>
</feature>
<feature type="compositionally biased region" description="Basic and acidic residues" evidence="7">
    <location>
        <begin position="730"/>
        <end position="741"/>
    </location>
</feature>
<feature type="compositionally biased region" description="Pro residues" evidence="7">
    <location>
        <begin position="672"/>
        <end position="684"/>
    </location>
</feature>
<dbReference type="InterPro" id="IPR050335">
    <property type="entry name" value="ERT1_acuK_gluconeogen_tf"/>
</dbReference>
<dbReference type="EMBL" id="KB469308">
    <property type="protein sequence ID" value="EPQ52372.1"/>
    <property type="molecule type" value="Genomic_DNA"/>
</dbReference>
<dbReference type="GO" id="GO:0003677">
    <property type="term" value="F:DNA binding"/>
    <property type="evidence" value="ECO:0007669"/>
    <property type="project" value="UniProtKB-KW"/>
</dbReference>
<evidence type="ECO:0000313" key="10">
    <source>
        <dbReference type="Proteomes" id="UP000030669"/>
    </source>
</evidence>
<keyword evidence="10" id="KW-1185">Reference proteome</keyword>
<dbReference type="GeneID" id="19304595"/>
<dbReference type="HOGENOM" id="CLU_365644_0_0_1"/>
<evidence type="ECO:0000313" key="9">
    <source>
        <dbReference type="EMBL" id="EPQ52372.1"/>
    </source>
</evidence>
<dbReference type="GO" id="GO:0008270">
    <property type="term" value="F:zinc ion binding"/>
    <property type="evidence" value="ECO:0007669"/>
    <property type="project" value="InterPro"/>
</dbReference>
<feature type="domain" description="Zn(2)-C6 fungal-type" evidence="8">
    <location>
        <begin position="560"/>
        <end position="591"/>
    </location>
</feature>
<dbReference type="SUPFAM" id="SSF52047">
    <property type="entry name" value="RNI-like"/>
    <property type="match status" value="1"/>
</dbReference>
<sequence>MLVSKGYEAQTHFRCLLALSSVSKYWREVAIESPLLWSDIHIIYCNPRAENELQIAQLYTTRSKKLWVNLFLYEGTATEHLEEECPQPEWPQLDKTLTSTSQRWRSLVVAGLSTRFCACICRLLYTDLAPNLETISLYTPELMDCFIRLRATSGTVLRAPALAALHLRSETLVLMPERFTLSRLSVLELVYERPPSSPSTLEWRKLRVLLAQCPFLQRMRLRLTIVEDTQEWERWPYRELTFPLLHELDLSFRSLNATAALTNHVIRGLSAPNLEKLCLSTIPDAMSLSRFEAKYPALRMISFRDPSLGAPIYFLSACGDVEHLQISGSEIDTTELIVKTLTEPRYFLNETLTSNPILPKLRTLNIRELGGWRDGRFCSLSASLVQKLLETRIAQGKPLEKLYLADREIDRFRHLGRFVELTNSCPPEEPWMESVARIPLEIVVVVVLVVVAVMSDEHSQSPPQASSSQEQHQQPPPPPMVPYGLPYPPPPGYPPYFYPPPPDGSHDPNAPPGAPFMVPYPAPPPGFAYVYPPGYYPPPPMGMPMPAMVTKPKRKQVKMACTNCAAACKRCDENRPCDRCQKYGIADSCVDGVRKERKKGVKRGPYKRKRKGDSDSGLDPAAAPAVPPSQAIHPVYGAPPGEGFYPVYYAPPGYVPPPEGGDVSAPAQPYYPSYPFPGYPPPPASTQSSPVTVEPSQTQSESKAQEQEPTVEKTKEKEKGERKKKKKRRVDAEGQKEKEGEPGGAKPTSNGSFAVPPPIIAVG</sequence>
<dbReference type="PROSITE" id="PS50048">
    <property type="entry name" value="ZN2_CY6_FUNGAL_2"/>
    <property type="match status" value="1"/>
</dbReference>
<name>S7PYE3_GLOTA</name>
<feature type="compositionally biased region" description="Basic and acidic residues" evidence="7">
    <location>
        <begin position="703"/>
        <end position="721"/>
    </location>
</feature>
<dbReference type="PANTHER" id="PTHR47659:SF7">
    <property type="entry name" value="FUNGAL TRANSCRIPTIONAL REGULATORY PROTEIN, N-TERMINAL DOMAIN-CONTAINING PROTEIN"/>
    <property type="match status" value="1"/>
</dbReference>
<feature type="compositionally biased region" description="Basic residues" evidence="7">
    <location>
        <begin position="595"/>
        <end position="611"/>
    </location>
</feature>
<feature type="compositionally biased region" description="Pro residues" evidence="7">
    <location>
        <begin position="474"/>
        <end position="484"/>
    </location>
</feature>
<keyword evidence="2" id="KW-0862">Zinc</keyword>
<accession>S7PYE3</accession>
<dbReference type="Proteomes" id="UP000030669">
    <property type="component" value="Unassembled WGS sequence"/>
</dbReference>
<keyword evidence="6" id="KW-0539">Nucleus</keyword>
<protein>
    <recommendedName>
        <fullName evidence="8">Zn(2)-C6 fungal-type domain-containing protein</fullName>
    </recommendedName>
</protein>
<dbReference type="RefSeq" id="XP_007869524.1">
    <property type="nucleotide sequence ID" value="XM_007871333.1"/>
</dbReference>
<evidence type="ECO:0000256" key="4">
    <source>
        <dbReference type="ARBA" id="ARBA00023125"/>
    </source>
</evidence>
<evidence type="ECO:0000256" key="1">
    <source>
        <dbReference type="ARBA" id="ARBA00022723"/>
    </source>
</evidence>
<evidence type="ECO:0000256" key="6">
    <source>
        <dbReference type="ARBA" id="ARBA00023242"/>
    </source>
</evidence>
<evidence type="ECO:0000259" key="8">
    <source>
        <dbReference type="PROSITE" id="PS50048"/>
    </source>
</evidence>
<organism evidence="9 10">
    <name type="scientific">Gloeophyllum trabeum (strain ATCC 11539 / FP-39264 / Madison 617)</name>
    <name type="common">Brown rot fungus</name>
    <dbReference type="NCBI Taxonomy" id="670483"/>
    <lineage>
        <taxon>Eukaryota</taxon>
        <taxon>Fungi</taxon>
        <taxon>Dikarya</taxon>
        <taxon>Basidiomycota</taxon>
        <taxon>Agaricomycotina</taxon>
        <taxon>Agaricomycetes</taxon>
        <taxon>Gloeophyllales</taxon>
        <taxon>Gloeophyllaceae</taxon>
        <taxon>Gloeophyllum</taxon>
    </lineage>
</organism>
<evidence type="ECO:0000256" key="2">
    <source>
        <dbReference type="ARBA" id="ARBA00022833"/>
    </source>
</evidence>
<dbReference type="STRING" id="670483.S7PYE3"/>
<feature type="region of interest" description="Disordered" evidence="7">
    <location>
        <begin position="595"/>
        <end position="763"/>
    </location>
</feature>
<keyword evidence="3" id="KW-0805">Transcription regulation</keyword>
<dbReference type="KEGG" id="gtr:GLOTRDRAFT_140716"/>
<feature type="compositionally biased region" description="Low complexity" evidence="7">
    <location>
        <begin position="643"/>
        <end position="652"/>
    </location>
</feature>
<gene>
    <name evidence="9" type="ORF">GLOTRDRAFT_140716</name>
</gene>
<evidence type="ECO:0000256" key="5">
    <source>
        <dbReference type="ARBA" id="ARBA00023163"/>
    </source>
</evidence>
<dbReference type="SMART" id="SM00066">
    <property type="entry name" value="GAL4"/>
    <property type="match status" value="1"/>
</dbReference>
<dbReference type="GO" id="GO:0000981">
    <property type="term" value="F:DNA-binding transcription factor activity, RNA polymerase II-specific"/>
    <property type="evidence" value="ECO:0007669"/>
    <property type="project" value="InterPro"/>
</dbReference>
<reference evidence="9 10" key="1">
    <citation type="journal article" date="2012" name="Science">
        <title>The Paleozoic origin of enzymatic lignin decomposition reconstructed from 31 fungal genomes.</title>
        <authorList>
            <person name="Floudas D."/>
            <person name="Binder M."/>
            <person name="Riley R."/>
            <person name="Barry K."/>
            <person name="Blanchette R.A."/>
            <person name="Henrissat B."/>
            <person name="Martinez A.T."/>
            <person name="Otillar R."/>
            <person name="Spatafora J.W."/>
            <person name="Yadav J.S."/>
            <person name="Aerts A."/>
            <person name="Benoit I."/>
            <person name="Boyd A."/>
            <person name="Carlson A."/>
            <person name="Copeland A."/>
            <person name="Coutinho P.M."/>
            <person name="de Vries R.P."/>
            <person name="Ferreira P."/>
            <person name="Findley K."/>
            <person name="Foster B."/>
            <person name="Gaskell J."/>
            <person name="Glotzer D."/>
            <person name="Gorecki P."/>
            <person name="Heitman J."/>
            <person name="Hesse C."/>
            <person name="Hori C."/>
            <person name="Igarashi K."/>
            <person name="Jurgens J.A."/>
            <person name="Kallen N."/>
            <person name="Kersten P."/>
            <person name="Kohler A."/>
            <person name="Kuees U."/>
            <person name="Kumar T.K.A."/>
            <person name="Kuo A."/>
            <person name="LaButti K."/>
            <person name="Larrondo L.F."/>
            <person name="Lindquist E."/>
            <person name="Ling A."/>
            <person name="Lombard V."/>
            <person name="Lucas S."/>
            <person name="Lundell T."/>
            <person name="Martin R."/>
            <person name="McLaughlin D.J."/>
            <person name="Morgenstern I."/>
            <person name="Morin E."/>
            <person name="Murat C."/>
            <person name="Nagy L.G."/>
            <person name="Nolan M."/>
            <person name="Ohm R.A."/>
            <person name="Patyshakuliyeva A."/>
            <person name="Rokas A."/>
            <person name="Ruiz-Duenas F.J."/>
            <person name="Sabat G."/>
            <person name="Salamov A."/>
            <person name="Samejima M."/>
            <person name="Schmutz J."/>
            <person name="Slot J.C."/>
            <person name="St John F."/>
            <person name="Stenlid J."/>
            <person name="Sun H."/>
            <person name="Sun S."/>
            <person name="Syed K."/>
            <person name="Tsang A."/>
            <person name="Wiebenga A."/>
            <person name="Young D."/>
            <person name="Pisabarro A."/>
            <person name="Eastwood D.C."/>
            <person name="Martin F."/>
            <person name="Cullen D."/>
            <person name="Grigoriev I.V."/>
            <person name="Hibbett D.S."/>
        </authorList>
    </citation>
    <scope>NUCLEOTIDE SEQUENCE [LARGE SCALE GENOMIC DNA]</scope>
    <source>
        <strain evidence="9 10">ATCC 11539</strain>
    </source>
</reference>
<keyword evidence="5" id="KW-0804">Transcription</keyword>
<dbReference type="OrthoDB" id="5575144at2759"/>
<evidence type="ECO:0000256" key="3">
    <source>
        <dbReference type="ARBA" id="ARBA00023015"/>
    </source>
</evidence>
<evidence type="ECO:0000256" key="7">
    <source>
        <dbReference type="SAM" id="MobiDB-lite"/>
    </source>
</evidence>
<keyword evidence="4" id="KW-0238">DNA-binding</keyword>
<dbReference type="eggNOG" id="ENOG502S5JI">
    <property type="taxonomic scope" value="Eukaryota"/>
</dbReference>
<proteinExistence type="predicted"/>